<reference evidence="1" key="3">
    <citation type="submission" date="2021-05" db="EMBL/GenBank/DDBJ databases">
        <title>Whole genome PacBio Sequel sequence of Salmonella enterica subsp. enterica.</title>
        <authorList>
            <person name="Hoffmann M."/>
            <person name="Balkey M."/>
            <person name="Luo Y."/>
        </authorList>
    </citation>
    <scope>NUCLEOTIDE SEQUENCE</scope>
    <source>
        <plasmid evidence="1">pCFSAN012622</plasmid>
    </source>
</reference>
<reference evidence="1" key="2">
    <citation type="journal article" date="2015" name="Genome Announc.">
        <title>Draft Genome Sequence of Salmonella enterica subsp. enterica Serovar Give, Isolated from an Imported Chili Powder Product.</title>
        <authorList>
            <person name="Wang H."/>
            <person name="Chen Y."/>
            <person name="Ayers S."/>
            <person name="Melka D."/>
            <person name="Laasri A."/>
            <person name="Payne J.S."/>
            <person name="Zheng J."/>
            <person name="Son I."/>
            <person name="Timme R."/>
            <person name="Kastanis G."/>
            <person name="Hammack T.S."/>
            <person name="Strain E."/>
            <person name="Allard M.W."/>
            <person name="Evans P.S."/>
            <person name="Brown E.W."/>
        </authorList>
    </citation>
    <scope>NUCLEOTIDE SEQUENCE</scope>
    <source>
        <plasmid evidence="1">pCFSAN012622</plasmid>
    </source>
</reference>
<accession>A0A8E7KD73</accession>
<protein>
    <submittedName>
        <fullName evidence="1">Uncharacterized protein</fullName>
    </submittedName>
</protein>
<evidence type="ECO:0000313" key="1">
    <source>
        <dbReference type="EMBL" id="QVY01365.1"/>
    </source>
</evidence>
<dbReference type="EMBL" id="CP075038">
    <property type="protein sequence ID" value="QVY01365.1"/>
    <property type="molecule type" value="Genomic_DNA"/>
</dbReference>
<keyword evidence="1" id="KW-0614">Plasmid</keyword>
<sequence length="312" mass="34554">MLRTYSLPAVSGKNFAPEQRIEESASRVGTRTTHRLFHGISVPKMFMRDDKGGGGHSFLWGGKDIKQRAIHHSEKLDKSHSSVSMKSKVFNENTVKLWKSELPEIDSTTKRIDDLVTDSDVDIKNFYCVTFIGYSGLGYESPDLLKETLKSKLEQCLQEHPDKQIVVVCGGTGAGIGAVYSLVREDESLRDKVKCIGIVSDEALKGAENELALSKDKIAFVPDPDGSWQTKSSSGYPYMLYPSHKYGGEVVSLGGGQIGYDEVKAAQKNGIKTSIFSFRPNYNELQKKLQAGKKFSDLCPVIYHEFGEKNAV</sequence>
<dbReference type="RefSeq" id="WP_220566932.1">
    <property type="nucleotide sequence ID" value="NZ_CP075038.1"/>
</dbReference>
<proteinExistence type="predicted"/>
<reference evidence="1" key="1">
    <citation type="submission" date="2014-06" db="EMBL/GenBank/DDBJ databases">
        <authorList>
            <person name="Strain E.A."/>
            <person name="Allard M.W."/>
            <person name="Payne J.S."/>
            <person name="Evans P.S."/>
            <person name="Timme R."/>
        </authorList>
    </citation>
    <scope>NUCLEOTIDE SEQUENCE</scope>
    <source>
        <plasmid evidence="1">pCFSAN012622</plasmid>
    </source>
</reference>
<name>A0A8E7KD73_SALET</name>
<gene>
    <name evidence="1" type="ORF">GJ28_22300</name>
</gene>
<dbReference type="AlphaFoldDB" id="A0A8E7KD73"/>
<organism evidence="1">
    <name type="scientific">Salmonella enterica subsp. enterica serovar Give</name>
    <dbReference type="NCBI Taxonomy" id="46626"/>
    <lineage>
        <taxon>Bacteria</taxon>
        <taxon>Pseudomonadati</taxon>
        <taxon>Pseudomonadota</taxon>
        <taxon>Gammaproteobacteria</taxon>
        <taxon>Enterobacterales</taxon>
        <taxon>Enterobacteriaceae</taxon>
        <taxon>Salmonella</taxon>
    </lineage>
</organism>
<geneLocation type="plasmid" evidence="1">
    <name>pCFSAN012622</name>
</geneLocation>